<dbReference type="InterPro" id="IPR039448">
    <property type="entry name" value="Beta_helix"/>
</dbReference>
<evidence type="ECO:0000313" key="2">
    <source>
        <dbReference type="EMBL" id="OGE82652.1"/>
    </source>
</evidence>
<dbReference type="Proteomes" id="UP000176339">
    <property type="component" value="Unassembled WGS sequence"/>
</dbReference>
<dbReference type="InterPro" id="IPR014867">
    <property type="entry name" value="Spore_coat_CotH_CotH2/3/7"/>
</dbReference>
<proteinExistence type="predicted"/>
<dbReference type="SUPFAM" id="SSF51126">
    <property type="entry name" value="Pectin lyase-like"/>
    <property type="match status" value="1"/>
</dbReference>
<feature type="domain" description="Right handed beta helix" evidence="1">
    <location>
        <begin position="716"/>
        <end position="855"/>
    </location>
</feature>
<organism evidence="2 3">
    <name type="scientific">Candidatus Doudnabacteria bacterium RIFCSPHIGHO2_01_FULL_49_9</name>
    <dbReference type="NCBI Taxonomy" id="1817827"/>
    <lineage>
        <taxon>Bacteria</taxon>
        <taxon>Candidatus Doudnaibacteriota</taxon>
    </lineage>
</organism>
<dbReference type="InterPro" id="IPR011050">
    <property type="entry name" value="Pectin_lyase_fold/virulence"/>
</dbReference>
<dbReference type="EMBL" id="MFEN01000066">
    <property type="protein sequence ID" value="OGE82652.1"/>
    <property type="molecule type" value="Genomic_DNA"/>
</dbReference>
<dbReference type="AlphaFoldDB" id="A0A1F5NYE8"/>
<accession>A0A1F5NYE8</accession>
<evidence type="ECO:0000259" key="1">
    <source>
        <dbReference type="Pfam" id="PF13229"/>
    </source>
</evidence>
<dbReference type="Gene3D" id="2.160.20.10">
    <property type="entry name" value="Single-stranded right-handed beta-helix, Pectin lyase-like"/>
    <property type="match status" value="1"/>
</dbReference>
<dbReference type="InterPro" id="IPR006626">
    <property type="entry name" value="PbH1"/>
</dbReference>
<evidence type="ECO:0000313" key="3">
    <source>
        <dbReference type="Proteomes" id="UP000176339"/>
    </source>
</evidence>
<dbReference type="Pfam" id="PF08757">
    <property type="entry name" value="CotH"/>
    <property type="match status" value="1"/>
</dbReference>
<dbReference type="SMART" id="SM00710">
    <property type="entry name" value="PbH1"/>
    <property type="match status" value="5"/>
</dbReference>
<comment type="caution">
    <text evidence="2">The sequence shown here is derived from an EMBL/GenBank/DDBJ whole genome shotgun (WGS) entry which is preliminary data.</text>
</comment>
<protein>
    <recommendedName>
        <fullName evidence="1">Right handed beta helix domain-containing protein</fullName>
    </recommendedName>
</protein>
<gene>
    <name evidence="2" type="ORF">A2846_03260</name>
</gene>
<dbReference type="PANTHER" id="PTHR40050:SF1">
    <property type="entry name" value="INNER SPORE COAT PROTEIN H"/>
    <property type="match status" value="1"/>
</dbReference>
<reference evidence="2 3" key="1">
    <citation type="journal article" date="2016" name="Nat. Commun.">
        <title>Thousands of microbial genomes shed light on interconnected biogeochemical processes in an aquifer system.</title>
        <authorList>
            <person name="Anantharaman K."/>
            <person name="Brown C.T."/>
            <person name="Hug L.A."/>
            <person name="Sharon I."/>
            <person name="Castelle C.J."/>
            <person name="Probst A.J."/>
            <person name="Thomas B.C."/>
            <person name="Singh A."/>
            <person name="Wilkins M.J."/>
            <person name="Karaoz U."/>
            <person name="Brodie E.L."/>
            <person name="Williams K.H."/>
            <person name="Hubbard S.S."/>
            <person name="Banfield J.F."/>
        </authorList>
    </citation>
    <scope>NUCLEOTIDE SEQUENCE [LARGE SCALE GENOMIC DNA]</scope>
</reference>
<dbReference type="InterPro" id="IPR012334">
    <property type="entry name" value="Pectin_lyas_fold"/>
</dbReference>
<name>A0A1F5NYE8_9BACT</name>
<sequence>MQLRSIYFRITKSKKAMALVLVFLILGLAGLIAARGLASKFGSAGSRAEFLRAYPAATRFLPLYWEARKLSDITYLPFLFKKDKLPTYALEISDENLQKLNDSLPQEFMTVIYYDKIYVPAKFSYQGKEYDVQVRYRGDTAVHWNAPKRSYHVRFNKDMPFFGFRELAFIIADDRKFVLEHFHNYRAGKLGLLRPPSFFANLRLNGQKQGLYFVMEGWSQEMLAKWEVPDEANLYGDGDVGLDWKNLSDWELKTTDTQFTYQHFSEMKQLLELLNHSSDEEFYAQIFDLIDKDDFYSWQVLNQLANSVHGYVGNIQLYFDDSNGKFHFVPWDVEGDPASVDNFEIYGPLATRIFANPVFFHEKNKRLYEYLADEKNLQDDLRFYNEAFENIQPALYRDRLKIYTNRWADGVVRENRANIIANAARLKEKLEQAGRVLAEIAINHDNSVNVNGRSLLAVIDLHMQSIADYYLTGVEPKFAAGPVSGDYELFYDANGNDVFDAADLQASDPGAVMLYSAQQVNQQVITQGSLVEPQNTRHRFYLASPNVRPMEFAAQLTAIELNLENAITGKKIKNNDIEIKLLTRDAFRYFRNISDADLFERENPMFRVNQSRKEITLPVGTHSFNKTVVVPKGFTLRIAAGTTLRLGPDTSIMSYSPVAALGTALQPISVIRADPNRPWGTFAVLNAGAAQSEFRFVRFQGGKDAYLNGVFFIGMVSIYHSDLEIADSEFSGSQGDDGLNVKNSQASIVRSRFVDNGFDGLDLDFIKHGLVSGNTFLRSGNDGLDLSGSGAILIERNTFQNSGDKCISIGERSVAPKIFNNLLDHCLIGIEVKDGSTPAIINNLIVNNEIGIKAYVKKPVYGGGTGYVYNSIIWNNGVDFQTDVASRLEIYHSNFRGAMGENHNFSTEPPTKSWQFASGGDPGILEELFEIKMDPAPVGLIR</sequence>
<dbReference type="PANTHER" id="PTHR40050">
    <property type="entry name" value="INNER SPORE COAT PROTEIN H"/>
    <property type="match status" value="1"/>
</dbReference>
<dbReference type="Pfam" id="PF13229">
    <property type="entry name" value="Beta_helix"/>
    <property type="match status" value="1"/>
</dbReference>